<dbReference type="SMART" id="SM00700">
    <property type="entry name" value="JHBP"/>
    <property type="match status" value="2"/>
</dbReference>
<evidence type="ECO:0000256" key="3">
    <source>
        <dbReference type="ARBA" id="ARBA00060902"/>
    </source>
</evidence>
<sequence length="539" mass="60357">MELTGIRQQVGHCTRCNQNFVFPAPYIKQCHEGDPKAVECITAALHHLRPYLAKGIPEIEMPSVEPFRMDELSLSLTTGPNGYKVTLRDLDIYGASNFTVSDLKLGQDGAPFVAHIRIPELKINARYTSSGVLIILPASGQGNFHSTLGDIIATVQGTISSQQRAGREYLHLDTLAIDLNIKTVRMLVKKVFNNNRILTEATNLFLRENGHEVLKAMMPQLRQKLSDVFQGIANQLLTHVSTDVLLVPAKAHCRARRFELHLHRAEGTKSQVQTVQQSALFVCPQMTSSHVFSTVGVLLFCLTLTSLTAQRYDVPYFIHPCHKSDPHVNQCLAEAANHLARCFRRGIPELDVAQAEPITIDEISIALGSGPDGYRATFKDIEAYGVSNMSIVGVRTDLDSLQFQLSFYIPRITARAHYKSSGVLIMVQASGGGDYWGEYEGVKAKVYFRAGAHRVKGRTFLQVEDMKMDFSVRDIKMGIENLHNGNTVLQAALNLFINTNAQELLQEMKPDIKKKMILKTRNFVNKLFTRIPYDMWMLE</sequence>
<evidence type="ECO:0000313" key="4">
    <source>
        <dbReference type="EMBL" id="GFG36378.1"/>
    </source>
</evidence>
<dbReference type="OrthoDB" id="8189372at2759"/>
<dbReference type="GO" id="GO:0005615">
    <property type="term" value="C:extracellular space"/>
    <property type="evidence" value="ECO:0007669"/>
    <property type="project" value="TreeGrafter"/>
</dbReference>
<dbReference type="FunFam" id="3.15.10.30:FF:000001">
    <property type="entry name" value="Takeout-like protein 1"/>
    <property type="match status" value="2"/>
</dbReference>
<keyword evidence="1" id="KW-0732">Signal</keyword>
<name>A0A6L2Q0M8_COPFO</name>
<organism evidence="4 5">
    <name type="scientific">Coptotermes formosanus</name>
    <name type="common">Formosan subterranean termite</name>
    <dbReference type="NCBI Taxonomy" id="36987"/>
    <lineage>
        <taxon>Eukaryota</taxon>
        <taxon>Metazoa</taxon>
        <taxon>Ecdysozoa</taxon>
        <taxon>Arthropoda</taxon>
        <taxon>Hexapoda</taxon>
        <taxon>Insecta</taxon>
        <taxon>Pterygota</taxon>
        <taxon>Neoptera</taxon>
        <taxon>Polyneoptera</taxon>
        <taxon>Dictyoptera</taxon>
        <taxon>Blattodea</taxon>
        <taxon>Blattoidea</taxon>
        <taxon>Termitoidae</taxon>
        <taxon>Rhinotermitidae</taxon>
        <taxon>Coptotermes</taxon>
    </lineage>
</organism>
<dbReference type="GO" id="GO:0007623">
    <property type="term" value="P:circadian rhythm"/>
    <property type="evidence" value="ECO:0007669"/>
    <property type="project" value="UniProtKB-ARBA"/>
</dbReference>
<evidence type="ECO:0000256" key="1">
    <source>
        <dbReference type="ARBA" id="ARBA00022729"/>
    </source>
</evidence>
<dbReference type="InterPro" id="IPR010562">
    <property type="entry name" value="Haemolymph_juvenile_hormone-bd"/>
</dbReference>
<dbReference type="Gene3D" id="3.15.10.30">
    <property type="entry name" value="Haemolymph juvenile hormone binding protein"/>
    <property type="match status" value="2"/>
</dbReference>
<dbReference type="AlphaFoldDB" id="A0A6L2Q0M8"/>
<keyword evidence="5" id="KW-1185">Reference proteome</keyword>
<dbReference type="Proteomes" id="UP000502823">
    <property type="component" value="Unassembled WGS sequence"/>
</dbReference>
<dbReference type="PANTHER" id="PTHR11008">
    <property type="entry name" value="PROTEIN TAKEOUT-LIKE PROTEIN"/>
    <property type="match status" value="1"/>
</dbReference>
<dbReference type="Pfam" id="PF06585">
    <property type="entry name" value="JHBP"/>
    <property type="match status" value="2"/>
</dbReference>
<dbReference type="EMBL" id="BLKM01000631">
    <property type="protein sequence ID" value="GFG36378.1"/>
    <property type="molecule type" value="Genomic_DNA"/>
</dbReference>
<comment type="caution">
    <text evidence="4">The sequence shown here is derived from an EMBL/GenBank/DDBJ whole genome shotgun (WGS) entry which is preliminary data.</text>
</comment>
<reference evidence="5" key="1">
    <citation type="submission" date="2020-01" db="EMBL/GenBank/DDBJ databases">
        <title>Draft genome sequence of the Termite Coptotermes fromosanus.</title>
        <authorList>
            <person name="Itakura S."/>
            <person name="Yosikawa Y."/>
            <person name="Umezawa K."/>
        </authorList>
    </citation>
    <scope>NUCLEOTIDE SEQUENCE [LARGE SCALE GENOMIC DNA]</scope>
</reference>
<proteinExistence type="inferred from homology"/>
<keyword evidence="2" id="KW-0090">Biological rhythms</keyword>
<evidence type="ECO:0000313" key="5">
    <source>
        <dbReference type="Proteomes" id="UP000502823"/>
    </source>
</evidence>
<comment type="similarity">
    <text evidence="3">Belongs to the TO family.</text>
</comment>
<dbReference type="InParanoid" id="A0A6L2Q0M8"/>
<dbReference type="PANTHER" id="PTHR11008:SF31">
    <property type="entry name" value="PROTEIN TAKEOUT-LIKE PROTEIN"/>
    <property type="match status" value="1"/>
</dbReference>
<accession>A0A6L2Q0M8</accession>
<protein>
    <submittedName>
        <fullName evidence="4">Uncharacterized protein</fullName>
    </submittedName>
</protein>
<dbReference type="InterPro" id="IPR038606">
    <property type="entry name" value="To_sf"/>
</dbReference>
<evidence type="ECO:0000256" key="2">
    <source>
        <dbReference type="ARBA" id="ARBA00023108"/>
    </source>
</evidence>
<gene>
    <name evidence="4" type="ORF">Cfor_06097</name>
</gene>